<feature type="region of interest" description="Disordered" evidence="1">
    <location>
        <begin position="20"/>
        <end position="51"/>
    </location>
</feature>
<gene>
    <name evidence="2" type="ORF">AVDCRST_MAG48-3586</name>
</gene>
<protein>
    <submittedName>
        <fullName evidence="2">Uncharacterized protein</fullName>
    </submittedName>
</protein>
<dbReference type="AlphaFoldDB" id="A0A6J4LWN7"/>
<dbReference type="EMBL" id="CADCTS010000503">
    <property type="protein sequence ID" value="CAA9340074.1"/>
    <property type="molecule type" value="Genomic_DNA"/>
</dbReference>
<name>A0A6J4LWN7_9ACTN</name>
<accession>A0A6J4LWN7</accession>
<sequence>MELRGVLLAEVQLTTPDGLRAPRESRAVPGAEQTRARWAGRRAGPEPVLSTVEPGSRAVVVQVPGPRALGRWP</sequence>
<organism evidence="2">
    <name type="scientific">uncultured Friedmanniella sp</name>
    <dbReference type="NCBI Taxonomy" id="335381"/>
    <lineage>
        <taxon>Bacteria</taxon>
        <taxon>Bacillati</taxon>
        <taxon>Actinomycetota</taxon>
        <taxon>Actinomycetes</taxon>
        <taxon>Propionibacteriales</taxon>
        <taxon>Nocardioidaceae</taxon>
        <taxon>Friedmanniella</taxon>
        <taxon>environmental samples</taxon>
    </lineage>
</organism>
<evidence type="ECO:0000313" key="2">
    <source>
        <dbReference type="EMBL" id="CAA9340074.1"/>
    </source>
</evidence>
<evidence type="ECO:0000256" key="1">
    <source>
        <dbReference type="SAM" id="MobiDB-lite"/>
    </source>
</evidence>
<proteinExistence type="predicted"/>
<reference evidence="2" key="1">
    <citation type="submission" date="2020-02" db="EMBL/GenBank/DDBJ databases">
        <authorList>
            <person name="Meier V. D."/>
        </authorList>
    </citation>
    <scope>NUCLEOTIDE SEQUENCE</scope>
    <source>
        <strain evidence="2">AVDCRST_MAG48</strain>
    </source>
</reference>